<dbReference type="AlphaFoldDB" id="A0A678TL55"/>
<feature type="compositionally biased region" description="Polar residues" evidence="2">
    <location>
        <begin position="206"/>
        <end position="215"/>
    </location>
</feature>
<evidence type="ECO:0000259" key="3">
    <source>
        <dbReference type="Pfam" id="PF11250"/>
    </source>
</evidence>
<feature type="region of interest" description="Disordered" evidence="2">
    <location>
        <begin position="101"/>
        <end position="136"/>
    </location>
</feature>
<feature type="region of interest" description="Disordered" evidence="2">
    <location>
        <begin position="17"/>
        <end position="56"/>
    </location>
</feature>
<proteinExistence type="inferred from homology"/>
<dbReference type="EMBL" id="MH182571">
    <property type="protein sequence ID" value="AWA45103.1"/>
    <property type="molecule type" value="Genomic_DNA"/>
</dbReference>
<sequence>MAATACAYGYQGARPAQVLPPDTFTHVDGAVEQAEPTPAPPPPPLPRPSKVPPSSFLSHHLDICTEGLGSESSGDIDLSDLTDDVSDDGVGADVGHAALPCKWQHRDGGGDGEPGRVMRSARPAFPPPISLIGAGGKPWLYLRPQREDGRLVLREVRIPSRELLQARREDGRFQLQYAQPQPDDEEDKCQEAQGQQDPADAVAPEKSQQQGNEKE</sequence>
<evidence type="ECO:0000256" key="1">
    <source>
        <dbReference type="ARBA" id="ARBA00008690"/>
    </source>
</evidence>
<dbReference type="PANTHER" id="PTHR33155:SF76">
    <property type="entry name" value="OS02G0534000 PROTEIN"/>
    <property type="match status" value="1"/>
</dbReference>
<feature type="compositionally biased region" description="Pro residues" evidence="2">
    <location>
        <begin position="37"/>
        <end position="51"/>
    </location>
</feature>
<gene>
    <name evidence="4" type="ORF">SO86E01_000010</name>
</gene>
<organism evidence="4">
    <name type="scientific">Saccharum officinarum</name>
    <name type="common">Sugarcane</name>
    <dbReference type="NCBI Taxonomy" id="4547"/>
    <lineage>
        <taxon>Eukaryota</taxon>
        <taxon>Viridiplantae</taxon>
        <taxon>Streptophyta</taxon>
        <taxon>Embryophyta</taxon>
        <taxon>Tracheophyta</taxon>
        <taxon>Spermatophyta</taxon>
        <taxon>Magnoliopsida</taxon>
        <taxon>Liliopsida</taxon>
        <taxon>Poales</taxon>
        <taxon>Poaceae</taxon>
        <taxon>PACMAD clade</taxon>
        <taxon>Panicoideae</taxon>
        <taxon>Andropogonodae</taxon>
        <taxon>Andropogoneae</taxon>
        <taxon>Saccharinae</taxon>
        <taxon>Saccharum</taxon>
        <taxon>Saccharum officinarum species complex</taxon>
    </lineage>
</organism>
<evidence type="ECO:0000256" key="2">
    <source>
        <dbReference type="SAM" id="MobiDB-lite"/>
    </source>
</evidence>
<accession>A0A678TL55</accession>
<reference evidence="4" key="1">
    <citation type="submission" date="2018-04" db="EMBL/GenBank/DDBJ databases">
        <title>Comparative Analysis of Homologous Sequences of Saccharum officinarum and Saccharum spontaneum Reveals Independent Polyploidization Events.</title>
        <authorList>
            <person name="Sharma A."/>
            <person name="Song J."/>
            <person name="Lin Q."/>
            <person name="Singh R."/>
            <person name="Ramos N."/>
            <person name="Wang K."/>
            <person name="Zhang J."/>
            <person name="Ming R."/>
            <person name="Yu Q."/>
        </authorList>
    </citation>
    <scope>NUCLEOTIDE SEQUENCE</scope>
</reference>
<feature type="domain" description="FAF" evidence="3">
    <location>
        <begin position="124"/>
        <end position="176"/>
    </location>
</feature>
<evidence type="ECO:0000313" key="4">
    <source>
        <dbReference type="EMBL" id="AWA45103.1"/>
    </source>
</evidence>
<protein>
    <recommendedName>
        <fullName evidence="3">FAF domain-containing protein</fullName>
    </recommendedName>
</protein>
<feature type="compositionally biased region" description="Basic and acidic residues" evidence="2">
    <location>
        <begin position="104"/>
        <end position="116"/>
    </location>
</feature>
<dbReference type="InterPro" id="IPR046431">
    <property type="entry name" value="FAF_dom"/>
</dbReference>
<name>A0A678TL55_SACOF</name>
<comment type="similarity">
    <text evidence="1">Belongs to the fantastic four family.</text>
</comment>
<dbReference type="InterPro" id="IPR021410">
    <property type="entry name" value="FAF"/>
</dbReference>
<dbReference type="Pfam" id="PF11250">
    <property type="entry name" value="FAF"/>
    <property type="match status" value="1"/>
</dbReference>
<feature type="region of interest" description="Disordered" evidence="2">
    <location>
        <begin position="168"/>
        <end position="215"/>
    </location>
</feature>
<dbReference type="PANTHER" id="PTHR33155">
    <property type="entry name" value="FANTASTIC FOUR-LIKE PROTEIN (DUF3049)"/>
    <property type="match status" value="1"/>
</dbReference>